<comment type="caution">
    <text evidence="12">The sequence shown here is derived from an EMBL/GenBank/DDBJ whole genome shotgun (WGS) entry which is preliminary data.</text>
</comment>
<dbReference type="GO" id="GO:0006508">
    <property type="term" value="P:proteolysis"/>
    <property type="evidence" value="ECO:0007669"/>
    <property type="project" value="UniProtKB-KW"/>
</dbReference>
<comment type="catalytic activity">
    <reaction evidence="1">
        <text>Hydrolysis of proteins and small molecule substrates at -Asn-|-Xaa- bonds.</text>
        <dbReference type="EC" id="3.4.22.34"/>
    </reaction>
</comment>
<dbReference type="PIRSF" id="PIRSF019663">
    <property type="entry name" value="Legumain"/>
    <property type="match status" value="1"/>
</dbReference>
<evidence type="ECO:0000256" key="2">
    <source>
        <dbReference type="ARBA" id="ARBA00009941"/>
    </source>
</evidence>
<feature type="active site" evidence="10">
    <location>
        <position position="140"/>
    </location>
</feature>
<evidence type="ECO:0000256" key="10">
    <source>
        <dbReference type="PIRSR" id="PIRSR019663-1"/>
    </source>
</evidence>
<evidence type="ECO:0000256" key="3">
    <source>
        <dbReference type="ARBA" id="ARBA00012628"/>
    </source>
</evidence>
<keyword evidence="4" id="KW-0645">Protease</keyword>
<keyword evidence="6" id="KW-0378">Hydrolase</keyword>
<dbReference type="FunFam" id="3.40.50.1460:FF:000006">
    <property type="entry name" value="Legumain"/>
    <property type="match status" value="1"/>
</dbReference>
<dbReference type="Proteomes" id="UP001626550">
    <property type="component" value="Unassembled WGS sequence"/>
</dbReference>
<evidence type="ECO:0000256" key="9">
    <source>
        <dbReference type="ARBA" id="ARBA00069042"/>
    </source>
</evidence>
<dbReference type="AlphaFoldDB" id="A0ABD2PTV0"/>
<comment type="function">
    <text evidence="8">This protease is used by the parasite for degradation of the host globin.</text>
</comment>
<feature type="signal peptide" evidence="11">
    <location>
        <begin position="1"/>
        <end position="17"/>
    </location>
</feature>
<organism evidence="12 13">
    <name type="scientific">Cichlidogyrus casuarinus</name>
    <dbReference type="NCBI Taxonomy" id="1844966"/>
    <lineage>
        <taxon>Eukaryota</taxon>
        <taxon>Metazoa</taxon>
        <taxon>Spiralia</taxon>
        <taxon>Lophotrochozoa</taxon>
        <taxon>Platyhelminthes</taxon>
        <taxon>Monogenea</taxon>
        <taxon>Monopisthocotylea</taxon>
        <taxon>Dactylogyridea</taxon>
        <taxon>Ancyrocephalidae</taxon>
        <taxon>Cichlidogyrus</taxon>
    </lineage>
</organism>
<reference evidence="12 13" key="1">
    <citation type="submission" date="2024-11" db="EMBL/GenBank/DDBJ databases">
        <title>Adaptive evolution of stress response genes in parasites aligns with host niche diversity.</title>
        <authorList>
            <person name="Hahn C."/>
            <person name="Resl P."/>
        </authorList>
    </citation>
    <scope>NUCLEOTIDE SEQUENCE [LARGE SCALE GENOMIC DNA]</scope>
    <source>
        <strain evidence="12">EGGRZ-B1_66</strain>
        <tissue evidence="12">Body</tissue>
    </source>
</reference>
<evidence type="ECO:0000313" key="12">
    <source>
        <dbReference type="EMBL" id="KAL3310615.1"/>
    </source>
</evidence>
<evidence type="ECO:0000313" key="13">
    <source>
        <dbReference type="Proteomes" id="UP001626550"/>
    </source>
</evidence>
<accession>A0ABD2PTV0</accession>
<evidence type="ECO:0000256" key="7">
    <source>
        <dbReference type="ARBA" id="ARBA00022807"/>
    </source>
</evidence>
<dbReference type="GO" id="GO:0004197">
    <property type="term" value="F:cysteine-type endopeptidase activity"/>
    <property type="evidence" value="ECO:0007669"/>
    <property type="project" value="UniProtKB-EC"/>
</dbReference>
<dbReference type="PANTHER" id="PTHR12000:SF42">
    <property type="entry name" value="LEGUMAIN"/>
    <property type="match status" value="1"/>
</dbReference>
<proteinExistence type="inferred from homology"/>
<dbReference type="InterPro" id="IPR001096">
    <property type="entry name" value="Peptidase_C13"/>
</dbReference>
<name>A0ABD2PTV0_9PLAT</name>
<evidence type="ECO:0000256" key="5">
    <source>
        <dbReference type="ARBA" id="ARBA00022729"/>
    </source>
</evidence>
<protein>
    <recommendedName>
        <fullName evidence="9">Hemoglobinase</fullName>
        <ecNumber evidence="3">3.4.22.34</ecNumber>
    </recommendedName>
</protein>
<gene>
    <name evidence="12" type="ORF">Ciccas_010818</name>
</gene>
<comment type="similarity">
    <text evidence="2">Belongs to the peptidase C13 family.</text>
</comment>
<dbReference type="Pfam" id="PF01650">
    <property type="entry name" value="Peptidase_C13"/>
    <property type="match status" value="1"/>
</dbReference>
<evidence type="ECO:0000256" key="1">
    <source>
        <dbReference type="ARBA" id="ARBA00000810"/>
    </source>
</evidence>
<dbReference type="EMBL" id="JBJKFK010002793">
    <property type="protein sequence ID" value="KAL3310615.1"/>
    <property type="molecule type" value="Genomic_DNA"/>
</dbReference>
<dbReference type="Gene3D" id="3.40.50.1460">
    <property type="match status" value="1"/>
</dbReference>
<keyword evidence="7" id="KW-0788">Thiol protease</keyword>
<feature type="active site" description="Nucleophile" evidence="10">
    <location>
        <position position="181"/>
    </location>
</feature>
<evidence type="ECO:0000256" key="8">
    <source>
        <dbReference type="ARBA" id="ARBA00055993"/>
    </source>
</evidence>
<dbReference type="EC" id="3.4.22.34" evidence="3"/>
<evidence type="ECO:0000256" key="11">
    <source>
        <dbReference type="SAM" id="SignalP"/>
    </source>
</evidence>
<evidence type="ECO:0000256" key="6">
    <source>
        <dbReference type="ARBA" id="ARBA00022801"/>
    </source>
</evidence>
<dbReference type="PRINTS" id="PR00776">
    <property type="entry name" value="HEMOGLOBNASE"/>
</dbReference>
<dbReference type="PANTHER" id="PTHR12000">
    <property type="entry name" value="HEMOGLOBINASE FAMILY MEMBER"/>
    <property type="match status" value="1"/>
</dbReference>
<keyword evidence="13" id="KW-1185">Reference proteome</keyword>
<sequence>MMRLLAIFVLLFGFSAASRFESMVQERQKGDMSKNWAVLVAGSYTFGNYRHQADIAHAYQILIQHGFHAEKIITMMYDDLYNNYSHIDVYKGVKIDYKGEMVTSGNFLLMMRADQGLKQKGFKVLESTAEDNVFFNFADHGANGLIAFPSDTLAASDLQDLVTEMSQKKRFKEFLIYIEACESGSMWEGYQMPANVFATTAANSEESSWGCFCEDEDIDSCLGDTYSVNWMNDTDLHSTMHRTVEQQYEAVKQLTTKSHVQEFGDKKVASDDLEEFQGQTTWKEKNEETIAMVPPSDQLDSRKAHLARHYKVLRRSNDLVKRRKALHHITLDEMVGLF</sequence>
<evidence type="ECO:0000256" key="4">
    <source>
        <dbReference type="ARBA" id="ARBA00022670"/>
    </source>
</evidence>
<keyword evidence="5 11" id="KW-0732">Signal</keyword>
<feature type="chain" id="PRO_5044858745" description="Hemoglobinase" evidence="11">
    <location>
        <begin position="18"/>
        <end position="338"/>
    </location>
</feature>